<evidence type="ECO:0000313" key="1">
    <source>
        <dbReference type="EMBL" id="KAI9922988.1"/>
    </source>
</evidence>
<keyword evidence="2" id="KW-1185">Reference proteome</keyword>
<gene>
    <name evidence="1" type="ORF">PsorP6_000810</name>
</gene>
<dbReference type="EMBL" id="CM047580">
    <property type="protein sequence ID" value="KAI9922988.1"/>
    <property type="molecule type" value="Genomic_DNA"/>
</dbReference>
<evidence type="ECO:0000313" key="2">
    <source>
        <dbReference type="Proteomes" id="UP001163321"/>
    </source>
</evidence>
<reference evidence="1 2" key="1">
    <citation type="journal article" date="2022" name="bioRxiv">
        <title>The genome of the oomycete Peronosclerospora sorghi, a cosmopolitan pathogen of maize and sorghum, is inflated with dispersed pseudogenes.</title>
        <authorList>
            <person name="Fletcher K."/>
            <person name="Martin F."/>
            <person name="Isakeit T."/>
            <person name="Cavanaugh K."/>
            <person name="Magill C."/>
            <person name="Michelmore R."/>
        </authorList>
    </citation>
    <scope>NUCLEOTIDE SEQUENCE [LARGE SCALE GENOMIC DNA]</scope>
    <source>
        <strain evidence="1">P6</strain>
    </source>
</reference>
<sequence length="113" mass="12875">MDDTCGFNAHIFFRSQDEVSLAIRHDLVCGHMQMSLHVVMVKKIRLITLPFMSMIEYPSVSHVPPLLAFALLCLNLYPESRFCFRCTTVPHSKSCTRLINLYIASTAARKQSL</sequence>
<protein>
    <submittedName>
        <fullName evidence="1">Uncharacterized protein</fullName>
    </submittedName>
</protein>
<comment type="caution">
    <text evidence="1">The sequence shown here is derived from an EMBL/GenBank/DDBJ whole genome shotgun (WGS) entry which is preliminary data.</text>
</comment>
<dbReference type="Proteomes" id="UP001163321">
    <property type="component" value="Chromosome 1"/>
</dbReference>
<organism evidence="1 2">
    <name type="scientific">Peronosclerospora sorghi</name>
    <dbReference type="NCBI Taxonomy" id="230839"/>
    <lineage>
        <taxon>Eukaryota</taxon>
        <taxon>Sar</taxon>
        <taxon>Stramenopiles</taxon>
        <taxon>Oomycota</taxon>
        <taxon>Peronosporomycetes</taxon>
        <taxon>Peronosporales</taxon>
        <taxon>Peronosporaceae</taxon>
        <taxon>Peronosclerospora</taxon>
    </lineage>
</organism>
<accession>A0ACC0WVN0</accession>
<name>A0ACC0WVN0_9STRA</name>
<proteinExistence type="predicted"/>